<reference evidence="2 3" key="1">
    <citation type="submission" date="2017-10" db="EMBL/GenBank/DDBJ databases">
        <title>Comparative genomics in systemic dimorphic fungi from Ajellomycetaceae.</title>
        <authorList>
            <person name="Munoz J.F."/>
            <person name="Mcewen J.G."/>
            <person name="Clay O.K."/>
            <person name="Cuomo C.A."/>
        </authorList>
    </citation>
    <scope>NUCLEOTIDE SEQUENCE [LARGE SCALE GENOMIC DNA]</scope>
    <source>
        <strain evidence="2 3">UAMH5409</strain>
    </source>
</reference>
<feature type="compositionally biased region" description="Basic and acidic residues" evidence="1">
    <location>
        <begin position="76"/>
        <end position="93"/>
    </location>
</feature>
<dbReference type="EMBL" id="PDNB01000084">
    <property type="protein sequence ID" value="PGH10632.1"/>
    <property type="molecule type" value="Genomic_DNA"/>
</dbReference>
<gene>
    <name evidence="2" type="ORF">AJ79_05346</name>
</gene>
<dbReference type="Proteomes" id="UP000223968">
    <property type="component" value="Unassembled WGS sequence"/>
</dbReference>
<feature type="region of interest" description="Disordered" evidence="1">
    <location>
        <begin position="52"/>
        <end position="105"/>
    </location>
</feature>
<protein>
    <submittedName>
        <fullName evidence="2">Uncharacterized protein</fullName>
    </submittedName>
</protein>
<sequence>MSSCNRSPSRDSPKHIHGLKQHSQSSMADWRSSDASYDATVEEAVYGVKVKPKDMAQMSSSAQEVKIKRHQGGLESLDKTLKDEAQRLAEKQRSHAQKGPAKDKS</sequence>
<dbReference type="AlphaFoldDB" id="A0A2B7XPS7"/>
<proteinExistence type="predicted"/>
<evidence type="ECO:0000313" key="3">
    <source>
        <dbReference type="Proteomes" id="UP000223968"/>
    </source>
</evidence>
<keyword evidence="3" id="KW-1185">Reference proteome</keyword>
<accession>A0A2B7XPS7</accession>
<organism evidence="2 3">
    <name type="scientific">Helicocarpus griseus UAMH5409</name>
    <dbReference type="NCBI Taxonomy" id="1447875"/>
    <lineage>
        <taxon>Eukaryota</taxon>
        <taxon>Fungi</taxon>
        <taxon>Dikarya</taxon>
        <taxon>Ascomycota</taxon>
        <taxon>Pezizomycotina</taxon>
        <taxon>Eurotiomycetes</taxon>
        <taxon>Eurotiomycetidae</taxon>
        <taxon>Onygenales</taxon>
        <taxon>Ajellomycetaceae</taxon>
        <taxon>Helicocarpus</taxon>
    </lineage>
</organism>
<evidence type="ECO:0000256" key="1">
    <source>
        <dbReference type="SAM" id="MobiDB-lite"/>
    </source>
</evidence>
<feature type="region of interest" description="Disordered" evidence="1">
    <location>
        <begin position="1"/>
        <end position="36"/>
    </location>
</feature>
<evidence type="ECO:0000313" key="2">
    <source>
        <dbReference type="EMBL" id="PGH10632.1"/>
    </source>
</evidence>
<comment type="caution">
    <text evidence="2">The sequence shown here is derived from an EMBL/GenBank/DDBJ whole genome shotgun (WGS) entry which is preliminary data.</text>
</comment>
<name>A0A2B7XPS7_9EURO</name>